<gene>
    <name evidence="2" type="ORF">DCAR_001663</name>
</gene>
<protein>
    <submittedName>
        <fullName evidence="2">Uncharacterized protein</fullName>
    </submittedName>
</protein>
<dbReference type="AlphaFoldDB" id="A0A161YGG9"/>
<dbReference type="EMBL" id="LNRQ01000001">
    <property type="protein sequence ID" value="KZN09007.1"/>
    <property type="molecule type" value="Genomic_DNA"/>
</dbReference>
<evidence type="ECO:0000313" key="2">
    <source>
        <dbReference type="EMBL" id="KZN09007.1"/>
    </source>
</evidence>
<organism evidence="2">
    <name type="scientific">Daucus carota subsp. sativus</name>
    <name type="common">Carrot</name>
    <dbReference type="NCBI Taxonomy" id="79200"/>
    <lineage>
        <taxon>Eukaryota</taxon>
        <taxon>Viridiplantae</taxon>
        <taxon>Streptophyta</taxon>
        <taxon>Embryophyta</taxon>
        <taxon>Tracheophyta</taxon>
        <taxon>Spermatophyta</taxon>
        <taxon>Magnoliopsida</taxon>
        <taxon>eudicotyledons</taxon>
        <taxon>Gunneridae</taxon>
        <taxon>Pentapetalae</taxon>
        <taxon>asterids</taxon>
        <taxon>campanulids</taxon>
        <taxon>Apiales</taxon>
        <taxon>Apiaceae</taxon>
        <taxon>Apioideae</taxon>
        <taxon>Scandiceae</taxon>
        <taxon>Daucinae</taxon>
        <taxon>Daucus</taxon>
        <taxon>Daucus sect. Daucus</taxon>
    </lineage>
</organism>
<keyword evidence="1" id="KW-0472">Membrane</keyword>
<name>A0A161YGG9_DAUCS</name>
<evidence type="ECO:0000256" key="1">
    <source>
        <dbReference type="SAM" id="Phobius"/>
    </source>
</evidence>
<keyword evidence="1" id="KW-1133">Transmembrane helix</keyword>
<comment type="caution">
    <text evidence="2">The sequence shown here is derived from an EMBL/GenBank/DDBJ whole genome shotgun (WGS) entry which is preliminary data.</text>
</comment>
<accession>A0A161YGG9</accession>
<reference evidence="2" key="1">
    <citation type="journal article" date="2016" name="Nat. Genet.">
        <title>A high-quality carrot genome assembly provides new insights into carotenoid accumulation and asterid genome evolution.</title>
        <authorList>
            <person name="Iorizzo M."/>
            <person name="Ellison S."/>
            <person name="Senalik D."/>
            <person name="Zeng P."/>
            <person name="Satapoomin P."/>
            <person name="Huang J."/>
            <person name="Bowman M."/>
            <person name="Iovene M."/>
            <person name="Sanseverino W."/>
            <person name="Cavagnaro P."/>
            <person name="Yildiz M."/>
            <person name="Macko-Podgorni A."/>
            <person name="Moranska E."/>
            <person name="Grzebelus E."/>
            <person name="Grzebelus D."/>
            <person name="Ashrafi H."/>
            <person name="Zheng Z."/>
            <person name="Cheng S."/>
            <person name="Spooner D."/>
            <person name="Van Deynze A."/>
            <person name="Simon P."/>
        </authorList>
    </citation>
    <scope>NUCLEOTIDE SEQUENCE [LARGE SCALE GENOMIC DNA]</scope>
    <source>
        <tissue evidence="2">Leaf</tissue>
    </source>
</reference>
<keyword evidence="1" id="KW-0812">Transmembrane</keyword>
<sequence length="73" mass="8090">MSILAAYSRPGSNSEILKVLILSVTFIHASAVVYIFNISIYLILLQVNLLASSDYDKEYLCKEKRVQSCSMGG</sequence>
<proteinExistence type="predicted"/>
<dbReference type="Gramene" id="KZN09007">
    <property type="protein sequence ID" value="KZN09007"/>
    <property type="gene ID" value="DCAR_001663"/>
</dbReference>
<feature type="transmembrane region" description="Helical" evidence="1">
    <location>
        <begin position="20"/>
        <end position="44"/>
    </location>
</feature>